<organism evidence="2 3">
    <name type="scientific">Pholiota conissans</name>
    <dbReference type="NCBI Taxonomy" id="109636"/>
    <lineage>
        <taxon>Eukaryota</taxon>
        <taxon>Fungi</taxon>
        <taxon>Dikarya</taxon>
        <taxon>Basidiomycota</taxon>
        <taxon>Agaricomycotina</taxon>
        <taxon>Agaricomycetes</taxon>
        <taxon>Agaricomycetidae</taxon>
        <taxon>Agaricales</taxon>
        <taxon>Agaricineae</taxon>
        <taxon>Strophariaceae</taxon>
        <taxon>Pholiota</taxon>
    </lineage>
</organism>
<keyword evidence="3" id="KW-1185">Reference proteome</keyword>
<feature type="region of interest" description="Disordered" evidence="1">
    <location>
        <begin position="1"/>
        <end position="27"/>
    </location>
</feature>
<evidence type="ECO:0000256" key="1">
    <source>
        <dbReference type="SAM" id="MobiDB-lite"/>
    </source>
</evidence>
<dbReference type="EMBL" id="MU155399">
    <property type="protein sequence ID" value="KAF9474066.1"/>
    <property type="molecule type" value="Genomic_DNA"/>
</dbReference>
<reference evidence="2" key="1">
    <citation type="submission" date="2020-11" db="EMBL/GenBank/DDBJ databases">
        <authorList>
            <consortium name="DOE Joint Genome Institute"/>
            <person name="Ahrendt S."/>
            <person name="Riley R."/>
            <person name="Andreopoulos W."/>
            <person name="Labutti K."/>
            <person name="Pangilinan J."/>
            <person name="Ruiz-Duenas F.J."/>
            <person name="Barrasa J.M."/>
            <person name="Sanchez-Garcia M."/>
            <person name="Camarero S."/>
            <person name="Miyauchi S."/>
            <person name="Serrano A."/>
            <person name="Linde D."/>
            <person name="Babiker R."/>
            <person name="Drula E."/>
            <person name="Ayuso-Fernandez I."/>
            <person name="Pacheco R."/>
            <person name="Padilla G."/>
            <person name="Ferreira P."/>
            <person name="Barriuso J."/>
            <person name="Kellner H."/>
            <person name="Castanera R."/>
            <person name="Alfaro M."/>
            <person name="Ramirez L."/>
            <person name="Pisabarro A.G."/>
            <person name="Kuo A."/>
            <person name="Tritt A."/>
            <person name="Lipzen A."/>
            <person name="He G."/>
            <person name="Yan M."/>
            <person name="Ng V."/>
            <person name="Cullen D."/>
            <person name="Martin F."/>
            <person name="Rosso M.-N."/>
            <person name="Henrissat B."/>
            <person name="Hibbett D."/>
            <person name="Martinez A.T."/>
            <person name="Grigoriev I.V."/>
        </authorList>
    </citation>
    <scope>NUCLEOTIDE SEQUENCE</scope>
    <source>
        <strain evidence="2">CIRM-BRFM 674</strain>
    </source>
</reference>
<gene>
    <name evidence="2" type="ORF">BDN70DRAFT_885253</name>
</gene>
<comment type="caution">
    <text evidence="2">The sequence shown here is derived from an EMBL/GenBank/DDBJ whole genome shotgun (WGS) entry which is preliminary data.</text>
</comment>
<evidence type="ECO:0000313" key="2">
    <source>
        <dbReference type="EMBL" id="KAF9474066.1"/>
    </source>
</evidence>
<sequence>MPSPSSRVFVHPTTSPSNPNEHCPPTHQCGHPSGLFLSHTHALFASSWTGDTQLGLPTT</sequence>
<feature type="compositionally biased region" description="Polar residues" evidence="1">
    <location>
        <begin position="1"/>
        <end position="20"/>
    </location>
</feature>
<protein>
    <submittedName>
        <fullName evidence="2">Uncharacterized protein</fullName>
    </submittedName>
</protein>
<dbReference type="AlphaFoldDB" id="A0A9P6CP05"/>
<proteinExistence type="predicted"/>
<name>A0A9P6CP05_9AGAR</name>
<dbReference type="Proteomes" id="UP000807469">
    <property type="component" value="Unassembled WGS sequence"/>
</dbReference>
<evidence type="ECO:0000313" key="3">
    <source>
        <dbReference type="Proteomes" id="UP000807469"/>
    </source>
</evidence>
<accession>A0A9P6CP05</accession>